<proteinExistence type="predicted"/>
<evidence type="ECO:0000313" key="3">
    <source>
        <dbReference type="Proteomes" id="UP000232688"/>
    </source>
</evidence>
<name>A0A2N0RP94_9GLOM</name>
<dbReference type="AlphaFoldDB" id="A0A2N0RP94"/>
<dbReference type="Proteomes" id="UP000232688">
    <property type="component" value="Unassembled WGS sequence"/>
</dbReference>
<organism evidence="2 3">
    <name type="scientific">Rhizophagus irregularis</name>
    <dbReference type="NCBI Taxonomy" id="588596"/>
    <lineage>
        <taxon>Eukaryota</taxon>
        <taxon>Fungi</taxon>
        <taxon>Fungi incertae sedis</taxon>
        <taxon>Mucoromycota</taxon>
        <taxon>Glomeromycotina</taxon>
        <taxon>Glomeromycetes</taxon>
        <taxon>Glomerales</taxon>
        <taxon>Glomeraceae</taxon>
        <taxon>Rhizophagus</taxon>
    </lineage>
</organism>
<protein>
    <submittedName>
        <fullName evidence="2">Uncharacterized protein</fullName>
    </submittedName>
</protein>
<sequence length="52" mass="6018">MIVNFILFRLKFLSLSSENIIAAIYLFIFGKSYLQFSKKVIGITKCVKIETQ</sequence>
<keyword evidence="1" id="KW-0812">Transmembrane</keyword>
<comment type="caution">
    <text evidence="2">The sequence shown here is derived from an EMBL/GenBank/DDBJ whole genome shotgun (WGS) entry which is preliminary data.</text>
</comment>
<reference evidence="2 3" key="1">
    <citation type="submission" date="2017-10" db="EMBL/GenBank/DDBJ databases">
        <title>Extensive intraspecific genome diversity in a model arbuscular mycorrhizal fungus.</title>
        <authorList>
            <person name="Chen E.C.H."/>
            <person name="Morin E."/>
            <person name="Baudet D."/>
            <person name="Noel J."/>
            <person name="Ndikumana S."/>
            <person name="Charron P."/>
            <person name="St-Onge C."/>
            <person name="Giorgi J."/>
            <person name="Grigoriev I.V."/>
            <person name="Roux C."/>
            <person name="Martin F.M."/>
            <person name="Corradi N."/>
        </authorList>
    </citation>
    <scope>NUCLEOTIDE SEQUENCE [LARGE SCALE GENOMIC DNA]</scope>
    <source>
        <strain evidence="2 3">A1</strain>
    </source>
</reference>
<feature type="transmembrane region" description="Helical" evidence="1">
    <location>
        <begin position="6"/>
        <end position="29"/>
    </location>
</feature>
<accession>A0A2N0RP94</accession>
<reference evidence="2 3" key="2">
    <citation type="submission" date="2017-10" db="EMBL/GenBank/DDBJ databases">
        <title>Genome analyses suggest a sexual origin of heterokaryosis in a supposedly ancient asexual fungus.</title>
        <authorList>
            <person name="Corradi N."/>
            <person name="Sedzielewska K."/>
            <person name="Noel J."/>
            <person name="Charron P."/>
            <person name="Farinelli L."/>
            <person name="Marton T."/>
            <person name="Kruger M."/>
            <person name="Pelin A."/>
            <person name="Brachmann A."/>
            <person name="Corradi N."/>
        </authorList>
    </citation>
    <scope>NUCLEOTIDE SEQUENCE [LARGE SCALE GENOMIC DNA]</scope>
    <source>
        <strain evidence="2 3">A1</strain>
    </source>
</reference>
<evidence type="ECO:0000313" key="2">
    <source>
        <dbReference type="EMBL" id="PKC65116.1"/>
    </source>
</evidence>
<dbReference type="EMBL" id="LLXH01000571">
    <property type="protein sequence ID" value="PKC65116.1"/>
    <property type="molecule type" value="Genomic_DNA"/>
</dbReference>
<dbReference type="VEuPathDB" id="FungiDB:RhiirA1_207241"/>
<evidence type="ECO:0000256" key="1">
    <source>
        <dbReference type="SAM" id="Phobius"/>
    </source>
</evidence>
<keyword evidence="1" id="KW-0472">Membrane</keyword>
<gene>
    <name evidence="2" type="ORF">RhiirA1_207241</name>
</gene>
<keyword evidence="1" id="KW-1133">Transmembrane helix</keyword>